<keyword evidence="1" id="KW-0472">Membrane</keyword>
<feature type="transmembrane region" description="Helical" evidence="1">
    <location>
        <begin position="92"/>
        <end position="115"/>
    </location>
</feature>
<organism evidence="2 3">
    <name type="scientific">Idiomarina aquatica</name>
    <dbReference type="NCBI Taxonomy" id="1327752"/>
    <lineage>
        <taxon>Bacteria</taxon>
        <taxon>Pseudomonadati</taxon>
        <taxon>Pseudomonadota</taxon>
        <taxon>Gammaproteobacteria</taxon>
        <taxon>Alteromonadales</taxon>
        <taxon>Idiomarinaceae</taxon>
        <taxon>Idiomarina</taxon>
    </lineage>
</organism>
<name>A0A4R6PN05_9GAMM</name>
<feature type="transmembrane region" description="Helical" evidence="1">
    <location>
        <begin position="7"/>
        <end position="27"/>
    </location>
</feature>
<feature type="transmembrane region" description="Helical" evidence="1">
    <location>
        <begin position="68"/>
        <end position="86"/>
    </location>
</feature>
<dbReference type="RefSeq" id="WP_432206871.1">
    <property type="nucleotide sequence ID" value="NZ_SNXI01000005.1"/>
</dbReference>
<dbReference type="EMBL" id="SNXI01000005">
    <property type="protein sequence ID" value="TDP38209.1"/>
    <property type="molecule type" value="Genomic_DNA"/>
</dbReference>
<dbReference type="Pfam" id="PF09842">
    <property type="entry name" value="DUF2069"/>
    <property type="match status" value="1"/>
</dbReference>
<feature type="transmembrane region" description="Helical" evidence="1">
    <location>
        <begin position="39"/>
        <end position="56"/>
    </location>
</feature>
<reference evidence="2 3" key="1">
    <citation type="submission" date="2019-03" db="EMBL/GenBank/DDBJ databases">
        <title>Freshwater and sediment microbial communities from various areas in North America, analyzing microbe dynamics in response to fracking.</title>
        <authorList>
            <person name="Lamendella R."/>
        </authorList>
    </citation>
    <scope>NUCLEOTIDE SEQUENCE [LARGE SCALE GENOMIC DNA]</scope>
    <source>
        <strain evidence="2 3">18_TX</strain>
    </source>
</reference>
<accession>A0A4R6PN05</accession>
<comment type="caution">
    <text evidence="2">The sequence shown here is derived from an EMBL/GenBank/DDBJ whole genome shotgun (WGS) entry which is preliminary data.</text>
</comment>
<gene>
    <name evidence="2" type="ORF">DEU29_10561</name>
</gene>
<keyword evidence="1" id="KW-1133">Transmembrane helix</keyword>
<evidence type="ECO:0000256" key="1">
    <source>
        <dbReference type="SAM" id="Phobius"/>
    </source>
</evidence>
<sequence length="134" mass="15265">MMPTQPGFYRVLTQLCYWPLLAFVILWHTMLTPDSSVSLPLPLALLFWVVPLLLPLPGLVKGKPYTHAWFNFILMFYFLHGLTAIYTHPDEFWYAVTELLLTTGAFIGATGFARYQGRALGLGLKKQKKNNSDD</sequence>
<dbReference type="InterPro" id="IPR018643">
    <property type="entry name" value="DUF2069_membrane"/>
</dbReference>
<dbReference type="AlphaFoldDB" id="A0A4R6PN05"/>
<evidence type="ECO:0000313" key="3">
    <source>
        <dbReference type="Proteomes" id="UP000295531"/>
    </source>
</evidence>
<proteinExistence type="predicted"/>
<dbReference type="Proteomes" id="UP000295531">
    <property type="component" value="Unassembled WGS sequence"/>
</dbReference>
<evidence type="ECO:0000313" key="2">
    <source>
        <dbReference type="EMBL" id="TDP38209.1"/>
    </source>
</evidence>
<protein>
    <submittedName>
        <fullName evidence="2">Putative membrane protein</fullName>
    </submittedName>
</protein>
<keyword evidence="1" id="KW-0812">Transmembrane</keyword>
<keyword evidence="3" id="KW-1185">Reference proteome</keyword>